<sequence length="307" mass="35595">MEDYNKIIESLGIKFVKSNNIKVLHPFTIKDYQDTENTILILKKGVVRYGSEDELLTEGHALFIPAVRNTPLTFGNVDDRSPELTLEEFGYKQAEYFRTHVDDPSAVPVADFTSIVFETKVFDTVNFFTALDIPPFSLENSKVNNIIYEIIKEQENKLEGNQRVVKIKTELLVVEVIRHIIENRLFVEQMATNSTYFKDPRLIKLFKYIKDNLSGELTNKKLSEVADVSEDYVGQYFKTLTGINPQDYIEYQRMEHAVNLLRTTKMSIRDIGKACGYKDTAYFCRRFKMMYGIPAGKMRKRETLMNV</sequence>
<evidence type="ECO:0000313" key="5">
    <source>
        <dbReference type="EMBL" id="MBL3654934.1"/>
    </source>
</evidence>
<keyword evidence="2" id="KW-0238">DNA-binding</keyword>
<evidence type="ECO:0000313" key="6">
    <source>
        <dbReference type="Proteomes" id="UP000659388"/>
    </source>
</evidence>
<reference evidence="5" key="1">
    <citation type="submission" date="2021-01" db="EMBL/GenBank/DDBJ databases">
        <title>Fulvivirga kasyanovii gen. nov., sp nov., a novel member of the phylum Bacteroidetes isolated from seawater in a mussel farm.</title>
        <authorList>
            <person name="Zhao L.-H."/>
            <person name="Wang Z.-J."/>
        </authorList>
    </citation>
    <scope>NUCLEOTIDE SEQUENCE</scope>
    <source>
        <strain evidence="5">2943</strain>
    </source>
</reference>
<dbReference type="RefSeq" id="WP_202242044.1">
    <property type="nucleotide sequence ID" value="NZ_JAESIY010000001.1"/>
</dbReference>
<organism evidence="5 6">
    <name type="scientific">Fulvivirga sediminis</name>
    <dbReference type="NCBI Taxonomy" id="2803949"/>
    <lineage>
        <taxon>Bacteria</taxon>
        <taxon>Pseudomonadati</taxon>
        <taxon>Bacteroidota</taxon>
        <taxon>Cytophagia</taxon>
        <taxon>Cytophagales</taxon>
        <taxon>Fulvivirgaceae</taxon>
        <taxon>Fulvivirga</taxon>
    </lineage>
</organism>
<dbReference type="SMART" id="SM00342">
    <property type="entry name" value="HTH_ARAC"/>
    <property type="match status" value="1"/>
</dbReference>
<gene>
    <name evidence="5" type="ORF">JL102_02230</name>
</gene>
<dbReference type="PANTHER" id="PTHR43280">
    <property type="entry name" value="ARAC-FAMILY TRANSCRIPTIONAL REGULATOR"/>
    <property type="match status" value="1"/>
</dbReference>
<dbReference type="Proteomes" id="UP000659388">
    <property type="component" value="Unassembled WGS sequence"/>
</dbReference>
<dbReference type="Gene3D" id="1.10.10.60">
    <property type="entry name" value="Homeodomain-like"/>
    <property type="match status" value="2"/>
</dbReference>
<feature type="domain" description="HTH araC/xylS-type" evidence="4">
    <location>
        <begin position="203"/>
        <end position="301"/>
    </location>
</feature>
<evidence type="ECO:0000259" key="4">
    <source>
        <dbReference type="PROSITE" id="PS01124"/>
    </source>
</evidence>
<accession>A0A937F639</accession>
<dbReference type="InterPro" id="IPR018060">
    <property type="entry name" value="HTH_AraC"/>
</dbReference>
<dbReference type="GO" id="GO:0003700">
    <property type="term" value="F:DNA-binding transcription factor activity"/>
    <property type="evidence" value="ECO:0007669"/>
    <property type="project" value="InterPro"/>
</dbReference>
<protein>
    <submittedName>
        <fullName evidence="5">Helix-turn-helix transcriptional regulator</fullName>
    </submittedName>
</protein>
<dbReference type="Pfam" id="PF12833">
    <property type="entry name" value="HTH_18"/>
    <property type="match status" value="1"/>
</dbReference>
<evidence type="ECO:0000256" key="3">
    <source>
        <dbReference type="ARBA" id="ARBA00023163"/>
    </source>
</evidence>
<dbReference type="InterPro" id="IPR009057">
    <property type="entry name" value="Homeodomain-like_sf"/>
</dbReference>
<proteinExistence type="predicted"/>
<dbReference type="EMBL" id="JAESIY010000001">
    <property type="protein sequence ID" value="MBL3654934.1"/>
    <property type="molecule type" value="Genomic_DNA"/>
</dbReference>
<evidence type="ECO:0000256" key="2">
    <source>
        <dbReference type="ARBA" id="ARBA00023125"/>
    </source>
</evidence>
<dbReference type="PANTHER" id="PTHR43280:SF11">
    <property type="entry name" value="RCS-SPECIFIC HTH-TYPE TRANSCRIPTIONAL ACTIVATOR RCLR"/>
    <property type="match status" value="1"/>
</dbReference>
<keyword evidence="1" id="KW-0805">Transcription regulation</keyword>
<dbReference type="SUPFAM" id="SSF46689">
    <property type="entry name" value="Homeodomain-like"/>
    <property type="match status" value="2"/>
</dbReference>
<dbReference type="GO" id="GO:0043565">
    <property type="term" value="F:sequence-specific DNA binding"/>
    <property type="evidence" value="ECO:0007669"/>
    <property type="project" value="InterPro"/>
</dbReference>
<evidence type="ECO:0000256" key="1">
    <source>
        <dbReference type="ARBA" id="ARBA00023015"/>
    </source>
</evidence>
<keyword evidence="3" id="KW-0804">Transcription</keyword>
<keyword evidence="6" id="KW-1185">Reference proteome</keyword>
<comment type="caution">
    <text evidence="5">The sequence shown here is derived from an EMBL/GenBank/DDBJ whole genome shotgun (WGS) entry which is preliminary data.</text>
</comment>
<dbReference type="AlphaFoldDB" id="A0A937F639"/>
<dbReference type="PROSITE" id="PS01124">
    <property type="entry name" value="HTH_ARAC_FAMILY_2"/>
    <property type="match status" value="1"/>
</dbReference>
<name>A0A937F639_9BACT</name>